<keyword evidence="7 9" id="KW-1133">Transmembrane helix</keyword>
<proteinExistence type="inferred from homology"/>
<dbReference type="Pfam" id="PF03812">
    <property type="entry name" value="KdgT"/>
    <property type="match status" value="1"/>
</dbReference>
<feature type="transmembrane region" description="Helical" evidence="9">
    <location>
        <begin position="12"/>
        <end position="32"/>
    </location>
</feature>
<evidence type="ECO:0000256" key="3">
    <source>
        <dbReference type="ARBA" id="ARBA00022475"/>
    </source>
</evidence>
<feature type="transmembrane region" description="Helical" evidence="9">
    <location>
        <begin position="277"/>
        <end position="300"/>
    </location>
</feature>
<keyword evidence="8 9" id="KW-0472">Membrane</keyword>
<evidence type="ECO:0000256" key="8">
    <source>
        <dbReference type="ARBA" id="ARBA00023136"/>
    </source>
</evidence>
<dbReference type="eggNOG" id="ENOG502Z7JT">
    <property type="taxonomic scope" value="Bacteria"/>
</dbReference>
<feature type="transmembrane region" description="Helical" evidence="9">
    <location>
        <begin position="44"/>
        <end position="61"/>
    </location>
</feature>
<reference evidence="11" key="1">
    <citation type="journal article" date="2013" name="Stand. Genomic Sci.">
        <title>Complete genome sequence of Coriobacterium glomerans type strain (PW2(T)) from the midgut of Pyrrhocoris apterus L. (red soldier bug).</title>
        <authorList>
            <person name="Stackebrandt E."/>
            <person name="Zeytun A."/>
            <person name="Lapidus A."/>
            <person name="Nolan M."/>
            <person name="Lucas S."/>
            <person name="Hammon N."/>
            <person name="Deshpande S."/>
            <person name="Cheng J.F."/>
            <person name="Tapia R."/>
            <person name="Goodwin L.A."/>
            <person name="Pitluck S."/>
            <person name="Liolios K."/>
            <person name="Pagani I."/>
            <person name="Ivanova N."/>
            <person name="Mavromatis K."/>
            <person name="Mikhailova N."/>
            <person name="Huntemann M."/>
            <person name="Pati A."/>
            <person name="Chen A."/>
            <person name="Palaniappan K."/>
            <person name="Chang Y.J."/>
            <person name="Land M."/>
            <person name="Hauser L."/>
            <person name="Rohde M."/>
            <person name="Pukall R."/>
            <person name="Goker M."/>
            <person name="Detter J.C."/>
            <person name="Woyke T."/>
            <person name="Bristow J."/>
            <person name="Eisen J.A."/>
            <person name="Markowitz V."/>
            <person name="Hugenholtz P."/>
            <person name="Kyrpides N.C."/>
            <person name="Klenk H.P."/>
        </authorList>
    </citation>
    <scope>NUCLEOTIDE SEQUENCE</scope>
    <source>
        <strain evidence="11">ATCC 49209 / DSM 20642 / JCM 10262 / PW2</strain>
    </source>
</reference>
<feature type="transmembrane region" description="Helical" evidence="9">
    <location>
        <begin position="246"/>
        <end position="265"/>
    </location>
</feature>
<feature type="transmembrane region" description="Helical" evidence="9">
    <location>
        <begin position="193"/>
        <end position="212"/>
    </location>
</feature>
<evidence type="ECO:0000256" key="6">
    <source>
        <dbReference type="ARBA" id="ARBA00022847"/>
    </source>
</evidence>
<evidence type="ECO:0000256" key="4">
    <source>
        <dbReference type="ARBA" id="ARBA00022597"/>
    </source>
</evidence>
<evidence type="ECO:0000256" key="7">
    <source>
        <dbReference type="ARBA" id="ARBA00022989"/>
    </source>
</evidence>
<feature type="transmembrane region" description="Helical" evidence="9">
    <location>
        <begin position="147"/>
        <end position="172"/>
    </location>
</feature>
<keyword evidence="11" id="KW-1185">Reference proteome</keyword>
<dbReference type="Proteomes" id="UP000006851">
    <property type="component" value="Chromosome"/>
</dbReference>
<gene>
    <name evidence="10" type="ordered locus">Corgl_1660</name>
</gene>
<evidence type="ECO:0000313" key="10">
    <source>
        <dbReference type="EMBL" id="AEB07759.1"/>
    </source>
</evidence>
<dbReference type="KEGG" id="cgo:Corgl_1660"/>
<comment type="similarity">
    <text evidence="1">Belongs to the KdgT transporter family.</text>
</comment>
<evidence type="ECO:0000256" key="5">
    <source>
        <dbReference type="ARBA" id="ARBA00022692"/>
    </source>
</evidence>
<dbReference type="InterPro" id="IPR004684">
    <property type="entry name" value="2keto-3dGluconate_permease"/>
</dbReference>
<accession>F2N983</accession>
<evidence type="ECO:0000256" key="9">
    <source>
        <dbReference type="SAM" id="Phobius"/>
    </source>
</evidence>
<dbReference type="AlphaFoldDB" id="F2N983"/>
<dbReference type="EMBL" id="CP002628">
    <property type="protein sequence ID" value="AEB07759.1"/>
    <property type="molecule type" value="Genomic_DNA"/>
</dbReference>
<evidence type="ECO:0000313" key="11">
    <source>
        <dbReference type="Proteomes" id="UP000006851"/>
    </source>
</evidence>
<dbReference type="GO" id="GO:0016020">
    <property type="term" value="C:membrane"/>
    <property type="evidence" value="ECO:0007669"/>
    <property type="project" value="InterPro"/>
</dbReference>
<evidence type="ECO:0000256" key="2">
    <source>
        <dbReference type="ARBA" id="ARBA00022448"/>
    </source>
</evidence>
<keyword evidence="3" id="KW-1003">Cell membrane</keyword>
<keyword evidence="5 9" id="KW-0812">Transmembrane</keyword>
<dbReference type="HOGENOM" id="CLU_057476_0_0_11"/>
<dbReference type="STRING" id="700015.Corgl_1660"/>
<keyword evidence="4" id="KW-0762">Sugar transport</keyword>
<organism evidence="10 11">
    <name type="scientific">Coriobacterium glomerans (strain ATCC 49209 / DSM 20642 / JCM 10262 / PW2)</name>
    <dbReference type="NCBI Taxonomy" id="700015"/>
    <lineage>
        <taxon>Bacteria</taxon>
        <taxon>Bacillati</taxon>
        <taxon>Actinomycetota</taxon>
        <taxon>Coriobacteriia</taxon>
        <taxon>Coriobacteriales</taxon>
        <taxon>Coriobacteriaceae</taxon>
        <taxon>Coriobacterium</taxon>
    </lineage>
</organism>
<sequence length="305" mass="31022">MRAMEKVPGGQIIVPLVAAMLINTIFPGALGVGGPATALLRKGGQTLMGLFLIICGSQINIRQAGLPLYKGALLLGMKLGFGAALGWGVNAAFGSAGVLGLSPFVLFCAIPSNNSSLYIALSGEYGDATDVGAVSVLALKNGPMGSMVIMGLSGAAQFSMGDLIGTAIPVLIGIVWGNCDREFRCLCLRSEPVIMIFLSFAIGATSNLGVLFTAGASGIALAVLAIGVGIAIQIVYNVLLKKKTPLGVAMGTVAANSALTPSIIASADRAFEGAVPVAAAQCATASIITMILMPFIVSFFDHHLH</sequence>
<feature type="transmembrane region" description="Helical" evidence="9">
    <location>
        <begin position="218"/>
        <end position="239"/>
    </location>
</feature>
<evidence type="ECO:0000256" key="1">
    <source>
        <dbReference type="ARBA" id="ARBA00006430"/>
    </source>
</evidence>
<name>F2N983_CORGP</name>
<feature type="transmembrane region" description="Helical" evidence="9">
    <location>
        <begin position="73"/>
        <end position="93"/>
    </location>
</feature>
<dbReference type="GO" id="GO:0015649">
    <property type="term" value="F:2-keto-3-deoxygluconate:proton symporter activity"/>
    <property type="evidence" value="ECO:0007669"/>
    <property type="project" value="InterPro"/>
</dbReference>
<protein>
    <submittedName>
        <fullName evidence="10">2-keto-3-deoxygluconate permease</fullName>
    </submittedName>
</protein>
<dbReference type="OrthoDB" id="3185611at2"/>
<keyword evidence="6" id="KW-0769">Symport</keyword>
<keyword evidence="2" id="KW-0813">Transport</keyword>